<evidence type="ECO:0000256" key="6">
    <source>
        <dbReference type="ARBA" id="ARBA00022967"/>
    </source>
</evidence>
<dbReference type="SUPFAM" id="SSF52540">
    <property type="entry name" value="P-loop containing nucleoside triphosphate hydrolases"/>
    <property type="match status" value="1"/>
</dbReference>
<dbReference type="RefSeq" id="WP_202854562.1">
    <property type="nucleotide sequence ID" value="NZ_JAEUGD010000003.1"/>
</dbReference>
<dbReference type="Pfam" id="PF00005">
    <property type="entry name" value="ABC_tran"/>
    <property type="match status" value="1"/>
</dbReference>
<reference evidence="9" key="1">
    <citation type="submission" date="2021-01" db="EMBL/GenBank/DDBJ databases">
        <title>Fulvivirga kasyanovii gen. nov., sp nov., a novel member of the phylum Bacteroidetes isolated from seawater in a mussel farm.</title>
        <authorList>
            <person name="Zhao L.-H."/>
            <person name="Wang Z.-J."/>
        </authorList>
    </citation>
    <scope>NUCLEOTIDE SEQUENCE</scope>
    <source>
        <strain evidence="9">29W222</strain>
    </source>
</reference>
<evidence type="ECO:0000256" key="5">
    <source>
        <dbReference type="ARBA" id="ARBA00022840"/>
    </source>
</evidence>
<dbReference type="InterPro" id="IPR003439">
    <property type="entry name" value="ABC_transporter-like_ATP-bd"/>
</dbReference>
<keyword evidence="7" id="KW-0472">Membrane</keyword>
<dbReference type="GO" id="GO:0005524">
    <property type="term" value="F:ATP binding"/>
    <property type="evidence" value="ECO:0007669"/>
    <property type="project" value="UniProtKB-KW"/>
</dbReference>
<keyword evidence="2" id="KW-0813">Transport</keyword>
<dbReference type="InterPro" id="IPR017871">
    <property type="entry name" value="ABC_transporter-like_CS"/>
</dbReference>
<gene>
    <name evidence="9" type="ORF">JMN32_01770</name>
</gene>
<keyword evidence="6" id="KW-1278">Translocase</keyword>
<dbReference type="InterPro" id="IPR003593">
    <property type="entry name" value="AAA+_ATPase"/>
</dbReference>
<evidence type="ECO:0000313" key="9">
    <source>
        <dbReference type="EMBL" id="MBL6445018.1"/>
    </source>
</evidence>
<sequence length="210" mass="23698">MNIISLKDIDLKFGSKHVFKSFGLDIQKGEKVRIKGKSGVGKTTLFRLILGFLKPEKGNILYDGLKLDSNSVWDVRRSIAYVSQDMSIGEGLVKDFLEEIFSYEANKHLNVDLENILTLFRQFDLSGELYRGRISDLSGGEKQRVGIVASILLDRSTYLLDEITSALDEALKEKVARCFLGLNEKTILIISHDQVWEAENVKLIDLDSLN</sequence>
<organism evidence="9 10">
    <name type="scientific">Fulvivirga marina</name>
    <dbReference type="NCBI Taxonomy" id="2494733"/>
    <lineage>
        <taxon>Bacteria</taxon>
        <taxon>Pseudomonadati</taxon>
        <taxon>Bacteroidota</taxon>
        <taxon>Cytophagia</taxon>
        <taxon>Cytophagales</taxon>
        <taxon>Fulvivirgaceae</taxon>
        <taxon>Fulvivirga</taxon>
    </lineage>
</organism>
<comment type="caution">
    <text evidence="9">The sequence shown here is derived from an EMBL/GenBank/DDBJ whole genome shotgun (WGS) entry which is preliminary data.</text>
</comment>
<dbReference type="GO" id="GO:0042626">
    <property type="term" value="F:ATPase-coupled transmembrane transporter activity"/>
    <property type="evidence" value="ECO:0007669"/>
    <property type="project" value="TreeGrafter"/>
</dbReference>
<dbReference type="Proteomes" id="UP000614216">
    <property type="component" value="Unassembled WGS sequence"/>
</dbReference>
<feature type="domain" description="ABC transporter" evidence="8">
    <location>
        <begin position="4"/>
        <end position="208"/>
    </location>
</feature>
<dbReference type="PANTHER" id="PTHR43553:SF27">
    <property type="entry name" value="ENERGY-COUPLING FACTOR TRANSPORTER ATP-BINDING PROTEIN ECFA2"/>
    <property type="match status" value="1"/>
</dbReference>
<evidence type="ECO:0000256" key="7">
    <source>
        <dbReference type="ARBA" id="ARBA00023136"/>
    </source>
</evidence>
<evidence type="ECO:0000313" key="10">
    <source>
        <dbReference type="Proteomes" id="UP000614216"/>
    </source>
</evidence>
<comment type="subcellular location">
    <subcellularLocation>
        <location evidence="1">Cell membrane</location>
        <topology evidence="1">Peripheral membrane protein</topology>
    </subcellularLocation>
</comment>
<dbReference type="PROSITE" id="PS00211">
    <property type="entry name" value="ABC_TRANSPORTER_1"/>
    <property type="match status" value="1"/>
</dbReference>
<proteinExistence type="predicted"/>
<dbReference type="InterPro" id="IPR027417">
    <property type="entry name" value="P-loop_NTPase"/>
</dbReference>
<dbReference type="SMART" id="SM00382">
    <property type="entry name" value="AAA"/>
    <property type="match status" value="1"/>
</dbReference>
<dbReference type="InterPro" id="IPR050095">
    <property type="entry name" value="ECF_ABC_transporter_ATP-bd"/>
</dbReference>
<keyword evidence="10" id="KW-1185">Reference proteome</keyword>
<dbReference type="GO" id="GO:0043190">
    <property type="term" value="C:ATP-binding cassette (ABC) transporter complex"/>
    <property type="evidence" value="ECO:0007669"/>
    <property type="project" value="TreeGrafter"/>
</dbReference>
<evidence type="ECO:0000259" key="8">
    <source>
        <dbReference type="PROSITE" id="PS50893"/>
    </source>
</evidence>
<evidence type="ECO:0000256" key="2">
    <source>
        <dbReference type="ARBA" id="ARBA00022448"/>
    </source>
</evidence>
<name>A0A937FU65_9BACT</name>
<keyword evidence="3" id="KW-1003">Cell membrane</keyword>
<accession>A0A937FU65</accession>
<dbReference type="EMBL" id="JAEUGD010000003">
    <property type="protein sequence ID" value="MBL6445018.1"/>
    <property type="molecule type" value="Genomic_DNA"/>
</dbReference>
<evidence type="ECO:0000256" key="1">
    <source>
        <dbReference type="ARBA" id="ARBA00004202"/>
    </source>
</evidence>
<keyword evidence="4" id="KW-0547">Nucleotide-binding</keyword>
<dbReference type="Gene3D" id="3.40.50.300">
    <property type="entry name" value="P-loop containing nucleotide triphosphate hydrolases"/>
    <property type="match status" value="1"/>
</dbReference>
<dbReference type="PANTHER" id="PTHR43553">
    <property type="entry name" value="HEAVY METAL TRANSPORTER"/>
    <property type="match status" value="1"/>
</dbReference>
<dbReference type="GO" id="GO:0016887">
    <property type="term" value="F:ATP hydrolysis activity"/>
    <property type="evidence" value="ECO:0007669"/>
    <property type="project" value="InterPro"/>
</dbReference>
<evidence type="ECO:0000256" key="3">
    <source>
        <dbReference type="ARBA" id="ARBA00022475"/>
    </source>
</evidence>
<protein>
    <submittedName>
        <fullName evidence="9">ATP-binding cassette domain-containing protein</fullName>
    </submittedName>
</protein>
<keyword evidence="5 9" id="KW-0067">ATP-binding</keyword>
<dbReference type="AlphaFoldDB" id="A0A937FU65"/>
<dbReference type="PROSITE" id="PS50893">
    <property type="entry name" value="ABC_TRANSPORTER_2"/>
    <property type="match status" value="1"/>
</dbReference>
<evidence type="ECO:0000256" key="4">
    <source>
        <dbReference type="ARBA" id="ARBA00022741"/>
    </source>
</evidence>